<feature type="non-terminal residue" evidence="2">
    <location>
        <position position="1"/>
    </location>
</feature>
<dbReference type="PANTHER" id="PTHR14237">
    <property type="entry name" value="MOLYBDOPTERIN COFACTOR SULFURASE MOSC"/>
    <property type="match status" value="1"/>
</dbReference>
<dbReference type="GO" id="GO:0043545">
    <property type="term" value="P:molybdopterin cofactor metabolic process"/>
    <property type="evidence" value="ECO:0007669"/>
    <property type="project" value="TreeGrafter"/>
</dbReference>
<reference evidence="2" key="1">
    <citation type="submission" date="2015-11" db="EMBL/GenBank/DDBJ databases">
        <title>De novo transcriptome assembly of four potential Pierce s Disease insect vectors from Arizona vineyards.</title>
        <authorList>
            <person name="Tassone E.E."/>
        </authorList>
    </citation>
    <scope>NUCLEOTIDE SEQUENCE</scope>
</reference>
<dbReference type="EMBL" id="GECU01001173">
    <property type="protein sequence ID" value="JAT06534.1"/>
    <property type="molecule type" value="Transcribed_RNA"/>
</dbReference>
<dbReference type="InterPro" id="IPR015422">
    <property type="entry name" value="PyrdxlP-dep_Trfase_small"/>
</dbReference>
<gene>
    <name evidence="2" type="ORF">g.15730</name>
</gene>
<dbReference type="AlphaFoldDB" id="A0A1B6K5V4"/>
<accession>A0A1B6K5V4</accession>
<dbReference type="GO" id="GO:0008265">
    <property type="term" value="F:molybdenum cofactor sulfurtransferase activity"/>
    <property type="evidence" value="ECO:0007669"/>
    <property type="project" value="TreeGrafter"/>
</dbReference>
<sequence>LFVYPAQCNFSGYKYPLSWIRQAQTWLFEEHPENPSRWSCFLDAAAFVSSSELNLGEVQPDFVCISFYKIFGIPTGLGALIVRNASAHVLNKQYFGGGTVKIALATQPIHVPKTQLHERFEDGTVNFQAIIALGHALDWFQNGGLTMHIISEHCFRLTQYLYKRLKALRHGNNMPGVVIYADSQFSRSSTQGPIVNFNLLNDDGSVAGYNRMMEIAAIAGIHLRSGCFCNPGACQKHLRLSDSEYLQFYSEAGHVCGDYIDVVNGKPTGSVRASVGYYTRQSDIDMLYFAIRDYLRSLPPPVLPLIPNVVNNVPMNVDGLVDELPMDLYLMAPAMRLTEMYIYPIKSCRGMA</sequence>
<dbReference type="InterPro" id="IPR015424">
    <property type="entry name" value="PyrdxlP-dep_Trfase"/>
</dbReference>
<dbReference type="PANTHER" id="PTHR14237:SF80">
    <property type="entry name" value="MOLYBDENUM COFACTOR SULFURASE"/>
    <property type="match status" value="1"/>
</dbReference>
<evidence type="ECO:0000259" key="1">
    <source>
        <dbReference type="Pfam" id="PF00266"/>
    </source>
</evidence>
<dbReference type="SUPFAM" id="SSF53383">
    <property type="entry name" value="PLP-dependent transferases"/>
    <property type="match status" value="1"/>
</dbReference>
<protein>
    <recommendedName>
        <fullName evidence="1">Aminotransferase class V domain-containing protein</fullName>
    </recommendedName>
</protein>
<dbReference type="Pfam" id="PF00266">
    <property type="entry name" value="Aminotran_5"/>
    <property type="match status" value="1"/>
</dbReference>
<organism evidence="2">
    <name type="scientific">Homalodisca liturata</name>
    <dbReference type="NCBI Taxonomy" id="320908"/>
    <lineage>
        <taxon>Eukaryota</taxon>
        <taxon>Metazoa</taxon>
        <taxon>Ecdysozoa</taxon>
        <taxon>Arthropoda</taxon>
        <taxon>Hexapoda</taxon>
        <taxon>Insecta</taxon>
        <taxon>Pterygota</taxon>
        <taxon>Neoptera</taxon>
        <taxon>Paraneoptera</taxon>
        <taxon>Hemiptera</taxon>
        <taxon>Auchenorrhyncha</taxon>
        <taxon>Membracoidea</taxon>
        <taxon>Cicadellidae</taxon>
        <taxon>Cicadellinae</taxon>
        <taxon>Proconiini</taxon>
        <taxon>Homalodisca</taxon>
    </lineage>
</organism>
<dbReference type="Gene3D" id="3.40.640.10">
    <property type="entry name" value="Type I PLP-dependent aspartate aminotransferase-like (Major domain)"/>
    <property type="match status" value="1"/>
</dbReference>
<name>A0A1B6K5V4_9HEMI</name>
<feature type="domain" description="Aminotransferase class V" evidence="1">
    <location>
        <begin position="41"/>
        <end position="287"/>
    </location>
</feature>
<dbReference type="Gene3D" id="3.90.1150.10">
    <property type="entry name" value="Aspartate Aminotransferase, domain 1"/>
    <property type="match status" value="1"/>
</dbReference>
<proteinExistence type="predicted"/>
<dbReference type="InterPro" id="IPR015421">
    <property type="entry name" value="PyrdxlP-dep_Trfase_major"/>
</dbReference>
<dbReference type="InterPro" id="IPR000192">
    <property type="entry name" value="Aminotrans_V_dom"/>
</dbReference>
<feature type="non-terminal residue" evidence="2">
    <location>
        <position position="352"/>
    </location>
</feature>
<evidence type="ECO:0000313" key="2">
    <source>
        <dbReference type="EMBL" id="JAT06534.1"/>
    </source>
</evidence>